<sequence length="197" mass="20510">MIALIFSLALAAQTQPAAPPSDEAAGAPADTPPEQLYQPPRVRPFEVELDPGGQPPFLPGRPPATPVRLERYDGAYEGPATAFEQAFQNGVATAFAAGQALMGPLDGLWSVRGENGEALFEVVLTDPGGDLPMSGGWRDLAAPEGSPLAVQALGAVVRRDGGAVLALGTRRLSFTPDGQGGWRGLLDGERTVTLSRQ</sequence>
<reference evidence="3" key="1">
    <citation type="submission" date="2023-07" db="EMBL/GenBank/DDBJ databases">
        <title>Brevundimonas soil sp. nov., isolated from the soil of chemical plant.</title>
        <authorList>
            <person name="Wu N."/>
        </authorList>
    </citation>
    <scope>NUCLEOTIDE SEQUENCE</scope>
    <source>
        <strain evidence="3">XZ-24</strain>
    </source>
</reference>
<comment type="caution">
    <text evidence="3">The sequence shown here is derived from an EMBL/GenBank/DDBJ whole genome shotgun (WGS) entry which is preliminary data.</text>
</comment>
<feature type="compositionally biased region" description="Pro residues" evidence="1">
    <location>
        <begin position="53"/>
        <end position="63"/>
    </location>
</feature>
<proteinExistence type="predicted"/>
<keyword evidence="4" id="KW-1185">Reference proteome</keyword>
<accession>A0ABT8SKP3</accession>
<evidence type="ECO:0000313" key="4">
    <source>
        <dbReference type="Proteomes" id="UP001169063"/>
    </source>
</evidence>
<feature type="region of interest" description="Disordered" evidence="1">
    <location>
        <begin position="15"/>
        <end position="63"/>
    </location>
</feature>
<evidence type="ECO:0000256" key="1">
    <source>
        <dbReference type="SAM" id="MobiDB-lite"/>
    </source>
</evidence>
<organism evidence="3 4">
    <name type="scientific">Peiella sedimenti</name>
    <dbReference type="NCBI Taxonomy" id="3061083"/>
    <lineage>
        <taxon>Bacteria</taxon>
        <taxon>Pseudomonadati</taxon>
        <taxon>Pseudomonadota</taxon>
        <taxon>Alphaproteobacteria</taxon>
        <taxon>Caulobacterales</taxon>
        <taxon>Caulobacteraceae</taxon>
        <taxon>Peiella</taxon>
    </lineage>
</organism>
<feature type="signal peptide" evidence="2">
    <location>
        <begin position="1"/>
        <end position="17"/>
    </location>
</feature>
<evidence type="ECO:0000256" key="2">
    <source>
        <dbReference type="SAM" id="SignalP"/>
    </source>
</evidence>
<protein>
    <submittedName>
        <fullName evidence="3">Uncharacterized protein</fullName>
    </submittedName>
</protein>
<dbReference type="Proteomes" id="UP001169063">
    <property type="component" value="Unassembled WGS sequence"/>
</dbReference>
<name>A0ABT8SKP3_9CAUL</name>
<keyword evidence="2" id="KW-0732">Signal</keyword>
<dbReference type="EMBL" id="JAUKTR010000002">
    <property type="protein sequence ID" value="MDO1559124.1"/>
    <property type="molecule type" value="Genomic_DNA"/>
</dbReference>
<evidence type="ECO:0000313" key="3">
    <source>
        <dbReference type="EMBL" id="MDO1559124.1"/>
    </source>
</evidence>
<feature type="chain" id="PRO_5046077234" evidence="2">
    <location>
        <begin position="18"/>
        <end position="197"/>
    </location>
</feature>
<gene>
    <name evidence="3" type="ORF">Q0812_06745</name>
</gene>
<dbReference type="RefSeq" id="WP_302109547.1">
    <property type="nucleotide sequence ID" value="NZ_JAUKTR010000002.1"/>
</dbReference>